<dbReference type="EC" id="3.4.23.43" evidence="8"/>
<evidence type="ECO:0000256" key="1">
    <source>
        <dbReference type="ARBA" id="ARBA00004651"/>
    </source>
</evidence>
<evidence type="ECO:0000256" key="5">
    <source>
        <dbReference type="ARBA" id="ARBA00023136"/>
    </source>
</evidence>
<feature type="transmembrane region" description="Helical" evidence="6">
    <location>
        <begin position="43"/>
        <end position="66"/>
    </location>
</feature>
<dbReference type="Gene3D" id="1.20.120.1220">
    <property type="match status" value="1"/>
</dbReference>
<evidence type="ECO:0000313" key="8">
    <source>
        <dbReference type="EMBL" id="MBP1931818.1"/>
    </source>
</evidence>
<evidence type="ECO:0000256" key="2">
    <source>
        <dbReference type="ARBA" id="ARBA00022475"/>
    </source>
</evidence>
<dbReference type="PANTHER" id="PTHR36506:SF1">
    <property type="entry name" value="PREFLAGELLIN PEPTIDASE"/>
    <property type="match status" value="1"/>
</dbReference>
<sequence length="141" mass="15944">MEIWQMCVVYFFVTWAAITDIKTRNISNRLTGSFLITGIGVNLIYGTWSGLFISFSISFIPALFLYKLGIYGGGDLKFFIALAVFSGLGWSFGVFFYSLIAALPLFLIYIIKERMWKPSVPYAVAIFVGIIWQHIDPMIKG</sequence>
<dbReference type="EMBL" id="JAGGKT010000004">
    <property type="protein sequence ID" value="MBP1931818.1"/>
    <property type="molecule type" value="Genomic_DNA"/>
</dbReference>
<organism evidence="8 9">
    <name type="scientific">Ammoniphilus resinae</name>
    <dbReference type="NCBI Taxonomy" id="861532"/>
    <lineage>
        <taxon>Bacteria</taxon>
        <taxon>Bacillati</taxon>
        <taxon>Bacillota</taxon>
        <taxon>Bacilli</taxon>
        <taxon>Bacillales</taxon>
        <taxon>Paenibacillaceae</taxon>
        <taxon>Aneurinibacillus group</taxon>
        <taxon>Ammoniphilus</taxon>
    </lineage>
</organism>
<evidence type="ECO:0000256" key="6">
    <source>
        <dbReference type="SAM" id="Phobius"/>
    </source>
</evidence>
<evidence type="ECO:0000256" key="4">
    <source>
        <dbReference type="ARBA" id="ARBA00022989"/>
    </source>
</evidence>
<accession>A0ABS4GNG4</accession>
<dbReference type="GO" id="GO:0004190">
    <property type="term" value="F:aspartic-type endopeptidase activity"/>
    <property type="evidence" value="ECO:0007669"/>
    <property type="project" value="UniProtKB-EC"/>
</dbReference>
<comment type="caution">
    <text evidence="8">The sequence shown here is derived from an EMBL/GenBank/DDBJ whole genome shotgun (WGS) entry which is preliminary data.</text>
</comment>
<dbReference type="InterPro" id="IPR052218">
    <property type="entry name" value="Preflagellin_Peptidase"/>
</dbReference>
<evidence type="ECO:0000259" key="7">
    <source>
        <dbReference type="Pfam" id="PF01478"/>
    </source>
</evidence>
<keyword evidence="9" id="KW-1185">Reference proteome</keyword>
<proteinExistence type="predicted"/>
<feature type="transmembrane region" description="Helical" evidence="6">
    <location>
        <begin position="119"/>
        <end position="135"/>
    </location>
</feature>
<name>A0ABS4GNG4_9BACL</name>
<keyword evidence="5 6" id="KW-0472">Membrane</keyword>
<keyword evidence="8" id="KW-0378">Hydrolase</keyword>
<dbReference type="Proteomes" id="UP001519343">
    <property type="component" value="Unassembled WGS sequence"/>
</dbReference>
<keyword evidence="3 6" id="KW-0812">Transmembrane</keyword>
<keyword evidence="4 6" id="KW-1133">Transmembrane helix</keyword>
<dbReference type="RefSeq" id="WP_209809901.1">
    <property type="nucleotide sequence ID" value="NZ_JAGGKT010000004.1"/>
</dbReference>
<feature type="domain" description="Prepilin type IV endopeptidase peptidase" evidence="7">
    <location>
        <begin position="7"/>
        <end position="106"/>
    </location>
</feature>
<feature type="transmembrane region" description="Helical" evidence="6">
    <location>
        <begin position="78"/>
        <end position="107"/>
    </location>
</feature>
<reference evidence="8 9" key="1">
    <citation type="submission" date="2021-03" db="EMBL/GenBank/DDBJ databases">
        <title>Genomic Encyclopedia of Type Strains, Phase IV (KMG-IV): sequencing the most valuable type-strain genomes for metagenomic binning, comparative biology and taxonomic classification.</title>
        <authorList>
            <person name="Goeker M."/>
        </authorList>
    </citation>
    <scope>NUCLEOTIDE SEQUENCE [LARGE SCALE GENOMIC DNA]</scope>
    <source>
        <strain evidence="8 9">DSM 24738</strain>
    </source>
</reference>
<dbReference type="PANTHER" id="PTHR36506">
    <property type="entry name" value="PREFLAGELLIN PEPTIDASE"/>
    <property type="match status" value="1"/>
</dbReference>
<evidence type="ECO:0000313" key="9">
    <source>
        <dbReference type="Proteomes" id="UP001519343"/>
    </source>
</evidence>
<comment type="subcellular location">
    <subcellularLocation>
        <location evidence="1">Cell membrane</location>
        <topology evidence="1">Multi-pass membrane protein</topology>
    </subcellularLocation>
</comment>
<gene>
    <name evidence="8" type="ORF">J2Z37_001819</name>
</gene>
<dbReference type="InterPro" id="IPR000045">
    <property type="entry name" value="Prepilin_IV_endopep_pep"/>
</dbReference>
<evidence type="ECO:0000256" key="3">
    <source>
        <dbReference type="ARBA" id="ARBA00022692"/>
    </source>
</evidence>
<dbReference type="Pfam" id="PF01478">
    <property type="entry name" value="Peptidase_A24"/>
    <property type="match status" value="1"/>
</dbReference>
<keyword evidence="2" id="KW-1003">Cell membrane</keyword>
<protein>
    <submittedName>
        <fullName evidence="8">Prepilin peptidase CpaA</fullName>
        <ecNumber evidence="8">3.4.23.43</ecNumber>
    </submittedName>
</protein>